<feature type="domain" description="Porin" evidence="2">
    <location>
        <begin position="11"/>
        <end position="395"/>
    </location>
</feature>
<feature type="chain" id="PRO_5015558735" description="Porin domain-containing protein" evidence="1">
    <location>
        <begin position="24"/>
        <end position="411"/>
    </location>
</feature>
<keyword evidence="1" id="KW-0732">Signal</keyword>
<dbReference type="Gene3D" id="2.40.160.10">
    <property type="entry name" value="Porin"/>
    <property type="match status" value="1"/>
</dbReference>
<gene>
    <name evidence="3" type="ORF">C2869_17200</name>
</gene>
<dbReference type="GO" id="GO:0016020">
    <property type="term" value="C:membrane"/>
    <property type="evidence" value="ECO:0007669"/>
    <property type="project" value="InterPro"/>
</dbReference>
<proteinExistence type="predicted"/>
<dbReference type="GO" id="GO:0015288">
    <property type="term" value="F:porin activity"/>
    <property type="evidence" value="ECO:0007669"/>
    <property type="project" value="InterPro"/>
</dbReference>
<dbReference type="InterPro" id="IPR033900">
    <property type="entry name" value="Gram_neg_porin_domain"/>
</dbReference>
<reference evidence="3 4" key="1">
    <citation type="submission" date="2018-01" db="EMBL/GenBank/DDBJ databases">
        <title>Genome sequence of a Cantenovulum-like bacteria.</title>
        <authorList>
            <person name="Tan W.R."/>
            <person name="Lau N.-S."/>
            <person name="Go F."/>
            <person name="Amirul A.-A.A."/>
        </authorList>
    </citation>
    <scope>NUCLEOTIDE SEQUENCE [LARGE SCALE GENOMIC DNA]</scope>
    <source>
        <strain evidence="3 4">CCB-QB4</strain>
    </source>
</reference>
<evidence type="ECO:0000313" key="3">
    <source>
        <dbReference type="EMBL" id="AWB68052.1"/>
    </source>
</evidence>
<accession>A0A2S0VV57</accession>
<keyword evidence="4" id="KW-1185">Reference proteome</keyword>
<dbReference type="SUPFAM" id="SSF56935">
    <property type="entry name" value="Porins"/>
    <property type="match status" value="1"/>
</dbReference>
<evidence type="ECO:0000259" key="2">
    <source>
        <dbReference type="Pfam" id="PF13609"/>
    </source>
</evidence>
<dbReference type="InterPro" id="IPR023614">
    <property type="entry name" value="Porin_dom_sf"/>
</dbReference>
<dbReference type="Pfam" id="PF13609">
    <property type="entry name" value="Porin_4"/>
    <property type="match status" value="1"/>
</dbReference>
<organism evidence="3 4">
    <name type="scientific">Saccharobesus litoralis</name>
    <dbReference type="NCBI Taxonomy" id="2172099"/>
    <lineage>
        <taxon>Bacteria</taxon>
        <taxon>Pseudomonadati</taxon>
        <taxon>Pseudomonadota</taxon>
        <taxon>Gammaproteobacteria</taxon>
        <taxon>Alteromonadales</taxon>
        <taxon>Alteromonadaceae</taxon>
        <taxon>Saccharobesus</taxon>
    </lineage>
</organism>
<dbReference type="KEGG" id="cate:C2869_17200"/>
<dbReference type="RefSeq" id="WP_108604117.1">
    <property type="nucleotide sequence ID" value="NZ_CP026604.1"/>
</dbReference>
<evidence type="ECO:0000256" key="1">
    <source>
        <dbReference type="SAM" id="SignalP"/>
    </source>
</evidence>
<protein>
    <recommendedName>
        <fullName evidence="2">Porin domain-containing protein</fullName>
    </recommendedName>
</protein>
<feature type="signal peptide" evidence="1">
    <location>
        <begin position="1"/>
        <end position="23"/>
    </location>
</feature>
<sequence>MKRKLVSLSVLAVAVSASLPASAELQFRGFASIVGGTSSEDSWEYRGYSDKLNFKPESLFALQASTDLGEGLSATTQIIARGANDYNVDMEWAYVTYQIDRNWKVNAGKLRVPFYRYSDFLDVGFSYNWVKPPQLVYSLPFNTYEGISVINNGRVADFDYIFQGFTGAYDGGEDSSVKVDGLSGVNLTLDYDEWLSLRGGYIVGDVSFDAGSSFGALTQLLDFYRLEQAKNDLVAQEDPGVFIGVGGKIDYNNWLAEVEYTELKVDNSLLAVQKRSYVSFGRRIDNLVLQVTYEKADDESNEVALSSIPTALASDTPTLSPQGPVTLPAGTPVVMLDATGQPTPQLLYNFIHDNVLNEPSVSELSDATVLSFGARYDISYNAAVKVEYSKFEQDNRNRDASALRFGIDLMF</sequence>
<dbReference type="EMBL" id="CP026604">
    <property type="protein sequence ID" value="AWB68052.1"/>
    <property type="molecule type" value="Genomic_DNA"/>
</dbReference>
<dbReference type="OrthoDB" id="197869at2"/>
<dbReference type="Proteomes" id="UP000244441">
    <property type="component" value="Chromosome"/>
</dbReference>
<evidence type="ECO:0000313" key="4">
    <source>
        <dbReference type="Proteomes" id="UP000244441"/>
    </source>
</evidence>
<dbReference type="AlphaFoldDB" id="A0A2S0VV57"/>
<name>A0A2S0VV57_9ALTE</name>